<organism evidence="2 3">
    <name type="scientific">Papilio machaon</name>
    <name type="common">Old World swallowtail butterfly</name>
    <dbReference type="NCBI Taxonomy" id="76193"/>
    <lineage>
        <taxon>Eukaryota</taxon>
        <taxon>Metazoa</taxon>
        <taxon>Ecdysozoa</taxon>
        <taxon>Arthropoda</taxon>
        <taxon>Hexapoda</taxon>
        <taxon>Insecta</taxon>
        <taxon>Pterygota</taxon>
        <taxon>Neoptera</taxon>
        <taxon>Endopterygota</taxon>
        <taxon>Lepidoptera</taxon>
        <taxon>Glossata</taxon>
        <taxon>Ditrysia</taxon>
        <taxon>Papilionoidea</taxon>
        <taxon>Papilionidae</taxon>
        <taxon>Papilioninae</taxon>
        <taxon>Papilio</taxon>
    </lineage>
</organism>
<keyword evidence="3" id="KW-1185">Reference proteome</keyword>
<keyword evidence="1" id="KW-0175">Coiled coil</keyword>
<evidence type="ECO:0000313" key="3">
    <source>
        <dbReference type="Proteomes" id="UP000053240"/>
    </source>
</evidence>
<proteinExistence type="predicted"/>
<feature type="coiled-coil region" evidence="1">
    <location>
        <begin position="22"/>
        <end position="58"/>
    </location>
</feature>
<dbReference type="Proteomes" id="UP000053240">
    <property type="component" value="Unassembled WGS sequence"/>
</dbReference>
<gene>
    <name evidence="2" type="ORF">RR48_02231</name>
</gene>
<dbReference type="AlphaFoldDB" id="A0A0N1PIJ5"/>
<sequence length="79" mass="9759">IVEDRRRHRILAEQDPGQKPRYDELRRQAQRVIRQAKRKHLEDRIKEMETLIRANESHKFYQEIRAVKKDINLPHRFFG</sequence>
<name>A0A0N1PIJ5_PAPMA</name>
<feature type="non-terminal residue" evidence="2">
    <location>
        <position position="1"/>
    </location>
</feature>
<dbReference type="InParanoid" id="A0A0N1PIJ5"/>
<evidence type="ECO:0000256" key="1">
    <source>
        <dbReference type="SAM" id="Coils"/>
    </source>
</evidence>
<dbReference type="EMBL" id="KQ460736">
    <property type="protein sequence ID" value="KPJ12598.1"/>
    <property type="molecule type" value="Genomic_DNA"/>
</dbReference>
<accession>A0A0N1PIJ5</accession>
<evidence type="ECO:0000313" key="2">
    <source>
        <dbReference type="EMBL" id="KPJ12598.1"/>
    </source>
</evidence>
<reference evidence="2 3" key="1">
    <citation type="journal article" date="2015" name="Nat. Commun.">
        <title>Outbred genome sequencing and CRISPR/Cas9 gene editing in butterflies.</title>
        <authorList>
            <person name="Li X."/>
            <person name="Fan D."/>
            <person name="Zhang W."/>
            <person name="Liu G."/>
            <person name="Zhang L."/>
            <person name="Zhao L."/>
            <person name="Fang X."/>
            <person name="Chen L."/>
            <person name="Dong Y."/>
            <person name="Chen Y."/>
            <person name="Ding Y."/>
            <person name="Zhao R."/>
            <person name="Feng M."/>
            <person name="Zhu Y."/>
            <person name="Feng Y."/>
            <person name="Jiang X."/>
            <person name="Zhu D."/>
            <person name="Xiang H."/>
            <person name="Feng X."/>
            <person name="Li S."/>
            <person name="Wang J."/>
            <person name="Zhang G."/>
            <person name="Kronforst M.R."/>
            <person name="Wang W."/>
        </authorList>
    </citation>
    <scope>NUCLEOTIDE SEQUENCE [LARGE SCALE GENOMIC DNA]</scope>
    <source>
        <strain evidence="2">Ya'a_city_454_Pm</strain>
        <tissue evidence="2">Whole body</tissue>
    </source>
</reference>
<protein>
    <submittedName>
        <fullName evidence="2">Uncharacterized protein</fullName>
    </submittedName>
</protein>